<dbReference type="EMBL" id="VIIS01001901">
    <property type="protein sequence ID" value="KAF0291186.1"/>
    <property type="molecule type" value="Genomic_DNA"/>
</dbReference>
<proteinExistence type="predicted"/>
<evidence type="ECO:0000256" key="1">
    <source>
        <dbReference type="SAM" id="MobiDB-lite"/>
    </source>
</evidence>
<dbReference type="AlphaFoldDB" id="A0A6A4V9C8"/>
<dbReference type="Proteomes" id="UP000440578">
    <property type="component" value="Unassembled WGS sequence"/>
</dbReference>
<evidence type="ECO:0000313" key="2">
    <source>
        <dbReference type="EMBL" id="KAF0291186.1"/>
    </source>
</evidence>
<protein>
    <submittedName>
        <fullName evidence="2">Uncharacterized protein</fullName>
    </submittedName>
</protein>
<comment type="caution">
    <text evidence="2">The sequence shown here is derived from an EMBL/GenBank/DDBJ whole genome shotgun (WGS) entry which is preliminary data.</text>
</comment>
<organism evidence="2 3">
    <name type="scientific">Amphibalanus amphitrite</name>
    <name type="common">Striped barnacle</name>
    <name type="synonym">Balanus amphitrite</name>
    <dbReference type="NCBI Taxonomy" id="1232801"/>
    <lineage>
        <taxon>Eukaryota</taxon>
        <taxon>Metazoa</taxon>
        <taxon>Ecdysozoa</taxon>
        <taxon>Arthropoda</taxon>
        <taxon>Crustacea</taxon>
        <taxon>Multicrustacea</taxon>
        <taxon>Cirripedia</taxon>
        <taxon>Thoracica</taxon>
        <taxon>Thoracicalcarea</taxon>
        <taxon>Balanomorpha</taxon>
        <taxon>Balanoidea</taxon>
        <taxon>Balanidae</taxon>
        <taxon>Amphibalaninae</taxon>
        <taxon>Amphibalanus</taxon>
    </lineage>
</organism>
<sequence length="146" mass="16133">MSQTGPSLHRVGLAECVAVASACAPTKPLVKKAPETGKVEHLPVVRLLRARHELATAARASQESQTAQQRQLSEQELRLLLRKQNNQGATSLHQHQEHLHSSYSRGFISSKNSNLRSLSQRRSRRDSSCSGRLGCRYRPVSSCLLA</sequence>
<name>A0A6A4V9C8_AMPAM</name>
<gene>
    <name evidence="2" type="ORF">FJT64_010661</name>
</gene>
<feature type="region of interest" description="Disordered" evidence="1">
    <location>
        <begin position="56"/>
        <end position="108"/>
    </location>
</feature>
<keyword evidence="3" id="KW-1185">Reference proteome</keyword>
<reference evidence="2 3" key="1">
    <citation type="submission" date="2019-07" db="EMBL/GenBank/DDBJ databases">
        <title>Draft genome assembly of a fouling barnacle, Amphibalanus amphitrite (Darwin, 1854): The first reference genome for Thecostraca.</title>
        <authorList>
            <person name="Kim W."/>
        </authorList>
    </citation>
    <scope>NUCLEOTIDE SEQUENCE [LARGE SCALE GENOMIC DNA]</scope>
    <source>
        <strain evidence="2">SNU_AA5</strain>
        <tissue evidence="2">Soma without cirri and trophi</tissue>
    </source>
</reference>
<accession>A0A6A4V9C8</accession>
<evidence type="ECO:0000313" key="3">
    <source>
        <dbReference type="Proteomes" id="UP000440578"/>
    </source>
</evidence>
<feature type="compositionally biased region" description="Low complexity" evidence="1">
    <location>
        <begin position="82"/>
        <end position="93"/>
    </location>
</feature>